<dbReference type="EMBL" id="JAWDJT010000021">
    <property type="protein sequence ID" value="MDU0372838.1"/>
    <property type="molecule type" value="Genomic_DNA"/>
</dbReference>
<accession>A0ABU3TN66</accession>
<protein>
    <recommendedName>
        <fullName evidence="3">LemA family protein</fullName>
    </recommendedName>
</protein>
<comment type="caution">
    <text evidence="1">The sequence shown here is derived from an EMBL/GenBank/DDBJ whole genome shotgun (WGS) entry which is preliminary data.</text>
</comment>
<gene>
    <name evidence="1" type="ORF">ROI90_20695</name>
</gene>
<dbReference type="Proteomes" id="UP001250698">
    <property type="component" value="Unassembled WGS sequence"/>
</dbReference>
<keyword evidence="2" id="KW-1185">Reference proteome</keyword>
<dbReference type="PROSITE" id="PS51257">
    <property type="entry name" value="PROKAR_LIPOPROTEIN"/>
    <property type="match status" value="1"/>
</dbReference>
<name>A0ABU3TN66_9BACT</name>
<evidence type="ECO:0000313" key="2">
    <source>
        <dbReference type="Proteomes" id="UP001250698"/>
    </source>
</evidence>
<proteinExistence type="predicted"/>
<evidence type="ECO:0000313" key="1">
    <source>
        <dbReference type="EMBL" id="MDU0372838.1"/>
    </source>
</evidence>
<dbReference type="RefSeq" id="WP_316000193.1">
    <property type="nucleotide sequence ID" value="NZ_JAWDJT010000021.1"/>
</dbReference>
<sequence length="194" mass="21808">MMRLSSFLLLLVTVSFLSCNRTPKAIDPASAQAVKVQLDILQDSVEARWSEMQTSDDAKLRDTNRLLRELTAQPNASRQQLASLQYANDRLSRLRYNRQTMAESARIDAYDTAQDSLLRVVYALVPAQPEPGSVVAQLTTQIQTADTDLVSYRVRYDEAATRFNNYLKVHAAELEQLGGKYAALKPLPLFTLQN</sequence>
<reference evidence="1 2" key="1">
    <citation type="submission" date="2023-10" db="EMBL/GenBank/DDBJ databases">
        <title>Hymenobacter endophyticus sp. nov., an isolate from the leaf tissues of wheat.</title>
        <authorList>
            <person name="Dai Y."/>
        </authorList>
    </citation>
    <scope>NUCLEOTIDE SEQUENCE [LARGE SCALE GENOMIC DNA]</scope>
    <source>
        <strain evidence="1 2">ZK17L-C2</strain>
    </source>
</reference>
<organism evidence="1 2">
    <name type="scientific">Hymenobacter endophyticus</name>
    <dbReference type="NCBI Taxonomy" id="3076335"/>
    <lineage>
        <taxon>Bacteria</taxon>
        <taxon>Pseudomonadati</taxon>
        <taxon>Bacteroidota</taxon>
        <taxon>Cytophagia</taxon>
        <taxon>Cytophagales</taxon>
        <taxon>Hymenobacteraceae</taxon>
        <taxon>Hymenobacter</taxon>
    </lineage>
</organism>
<evidence type="ECO:0008006" key="3">
    <source>
        <dbReference type="Google" id="ProtNLM"/>
    </source>
</evidence>